<evidence type="ECO:0000313" key="2">
    <source>
        <dbReference type="Proteomes" id="UP000830671"/>
    </source>
</evidence>
<evidence type="ECO:0000313" key="1">
    <source>
        <dbReference type="EMBL" id="UQC88791.1"/>
    </source>
</evidence>
<dbReference type="AlphaFoldDB" id="A0A9Q8WML8"/>
<dbReference type="KEGG" id="clup:CLUP02_14316"/>
<reference evidence="1" key="1">
    <citation type="journal article" date="2021" name="Mol. Plant Microbe Interact.">
        <title>Complete Genome Sequence of the Plant-Pathogenic Fungus Colletotrichum lupini.</title>
        <authorList>
            <person name="Baroncelli R."/>
            <person name="Pensec F."/>
            <person name="Da Lio D."/>
            <person name="Boufleur T."/>
            <person name="Vicente I."/>
            <person name="Sarrocco S."/>
            <person name="Picot A."/>
            <person name="Baraldi E."/>
            <person name="Sukno S."/>
            <person name="Thon M."/>
            <person name="Le Floch G."/>
        </authorList>
    </citation>
    <scope>NUCLEOTIDE SEQUENCE</scope>
    <source>
        <strain evidence="1">IMI 504893</strain>
    </source>
</reference>
<organism evidence="1 2">
    <name type="scientific">Colletotrichum lupini</name>
    <dbReference type="NCBI Taxonomy" id="145971"/>
    <lineage>
        <taxon>Eukaryota</taxon>
        <taxon>Fungi</taxon>
        <taxon>Dikarya</taxon>
        <taxon>Ascomycota</taxon>
        <taxon>Pezizomycotina</taxon>
        <taxon>Sordariomycetes</taxon>
        <taxon>Hypocreomycetidae</taxon>
        <taxon>Glomerellales</taxon>
        <taxon>Glomerellaceae</taxon>
        <taxon>Colletotrichum</taxon>
        <taxon>Colletotrichum acutatum species complex</taxon>
    </lineage>
</organism>
<dbReference type="GeneID" id="73348256"/>
<accession>A0A9Q8WML8</accession>
<gene>
    <name evidence="1" type="ORF">CLUP02_14316</name>
</gene>
<dbReference type="EMBL" id="CP019479">
    <property type="protein sequence ID" value="UQC88791.1"/>
    <property type="molecule type" value="Genomic_DNA"/>
</dbReference>
<dbReference type="RefSeq" id="XP_049150392.1">
    <property type="nucleotide sequence ID" value="XM_049293246.1"/>
</dbReference>
<name>A0A9Q8WML8_9PEZI</name>
<dbReference type="Proteomes" id="UP000830671">
    <property type="component" value="Chromosome 7"/>
</dbReference>
<sequence>MGSAPPPMKGAKDQYVPLSHCSGGAISPALTAETLGPFQDSIAVKELSQNFQDAIMISRKKVYSSQTMRRQQEVSVNATIQISTSQHSPVATVWRKDQNEEDFRSLVYAVSKEYPYDHSMSFTLKLTYSSSDLPAFSGIHNICIQFLERTIWPVTELRTFGVASCGFPRETSAITKETTAAPLHEIVIHPRNPDNTYEKILTYHNTGSIRHATFDEPAAAEDTVKIAHSDFFRVNDGDRDYVASIVIGSGDKSN</sequence>
<proteinExistence type="predicted"/>
<protein>
    <submittedName>
        <fullName evidence="1">Uncharacterized protein</fullName>
    </submittedName>
</protein>
<keyword evidence="2" id="KW-1185">Reference proteome</keyword>